<evidence type="ECO:0000256" key="1">
    <source>
        <dbReference type="SAM" id="SignalP"/>
    </source>
</evidence>
<feature type="chain" id="PRO_5025510320" description="Single domain-containing protein" evidence="1">
    <location>
        <begin position="21"/>
        <end position="109"/>
    </location>
</feature>
<evidence type="ECO:0000313" key="3">
    <source>
        <dbReference type="Proteomes" id="UP000440578"/>
    </source>
</evidence>
<comment type="caution">
    <text evidence="2">The sequence shown here is derived from an EMBL/GenBank/DDBJ whole genome shotgun (WGS) entry which is preliminary data.</text>
</comment>
<dbReference type="EMBL" id="VIIS01000885">
    <property type="protein sequence ID" value="KAF0304037.1"/>
    <property type="molecule type" value="Genomic_DNA"/>
</dbReference>
<name>A0A6A4W8F4_AMPAM</name>
<sequence length="109" mass="12211">MWSLQFVLTVLLAVLPFCQLAILRGAGHFKPGHEGECFLDNINIYMKVNDSKPIIGCQEAHCSEGSEPGTYFYEMYTCGVISHGSRLFKKVPGDRFAVYPDCCDKFVPI</sequence>
<proteinExistence type="predicted"/>
<dbReference type="Proteomes" id="UP000440578">
    <property type="component" value="Unassembled WGS sequence"/>
</dbReference>
<feature type="signal peptide" evidence="1">
    <location>
        <begin position="1"/>
        <end position="20"/>
    </location>
</feature>
<evidence type="ECO:0008006" key="4">
    <source>
        <dbReference type="Google" id="ProtNLM"/>
    </source>
</evidence>
<accession>A0A6A4W8F4</accession>
<dbReference type="AlphaFoldDB" id="A0A6A4W8F4"/>
<organism evidence="2 3">
    <name type="scientific">Amphibalanus amphitrite</name>
    <name type="common">Striped barnacle</name>
    <name type="synonym">Balanus amphitrite</name>
    <dbReference type="NCBI Taxonomy" id="1232801"/>
    <lineage>
        <taxon>Eukaryota</taxon>
        <taxon>Metazoa</taxon>
        <taxon>Ecdysozoa</taxon>
        <taxon>Arthropoda</taxon>
        <taxon>Crustacea</taxon>
        <taxon>Multicrustacea</taxon>
        <taxon>Cirripedia</taxon>
        <taxon>Thoracica</taxon>
        <taxon>Thoracicalcarea</taxon>
        <taxon>Balanomorpha</taxon>
        <taxon>Balanoidea</taxon>
        <taxon>Balanidae</taxon>
        <taxon>Amphibalaninae</taxon>
        <taxon>Amphibalanus</taxon>
    </lineage>
</organism>
<gene>
    <name evidence="2" type="ORF">FJT64_024062</name>
</gene>
<protein>
    <recommendedName>
        <fullName evidence="4">Single domain-containing protein</fullName>
    </recommendedName>
</protein>
<keyword evidence="3" id="KW-1185">Reference proteome</keyword>
<reference evidence="2 3" key="1">
    <citation type="submission" date="2019-07" db="EMBL/GenBank/DDBJ databases">
        <title>Draft genome assembly of a fouling barnacle, Amphibalanus amphitrite (Darwin, 1854): The first reference genome for Thecostraca.</title>
        <authorList>
            <person name="Kim W."/>
        </authorList>
    </citation>
    <scope>NUCLEOTIDE SEQUENCE [LARGE SCALE GENOMIC DNA]</scope>
    <source>
        <strain evidence="2">SNU_AA5</strain>
        <tissue evidence="2">Soma without cirri and trophi</tissue>
    </source>
</reference>
<evidence type="ECO:0000313" key="2">
    <source>
        <dbReference type="EMBL" id="KAF0304037.1"/>
    </source>
</evidence>
<keyword evidence="1" id="KW-0732">Signal</keyword>